<reference evidence="1 2" key="1">
    <citation type="submission" date="2023-09" db="EMBL/GenBank/DDBJ databases">
        <title>Complete Genome and Methylome dissection of Bacillus brevis NEB573 original source of BbsI restriction endonuclease.</title>
        <authorList>
            <person name="Fomenkov A."/>
            <person name="Roberts R.D."/>
        </authorList>
    </citation>
    <scope>NUCLEOTIDE SEQUENCE [LARGE SCALE GENOMIC DNA]</scope>
    <source>
        <strain evidence="1 2">NEB573</strain>
    </source>
</reference>
<evidence type="ECO:0000313" key="2">
    <source>
        <dbReference type="Proteomes" id="UP001256827"/>
    </source>
</evidence>
<dbReference type="Gene3D" id="1.20.1260.10">
    <property type="match status" value="2"/>
</dbReference>
<evidence type="ECO:0000313" key="1">
    <source>
        <dbReference type="EMBL" id="WNC13529.1"/>
    </source>
</evidence>
<dbReference type="InterPro" id="IPR012347">
    <property type="entry name" value="Ferritin-like"/>
</dbReference>
<keyword evidence="2" id="KW-1185">Reference proteome</keyword>
<dbReference type="InterPro" id="IPR021617">
    <property type="entry name" value="DUF3231"/>
</dbReference>
<dbReference type="RefSeq" id="WP_310765057.1">
    <property type="nucleotide sequence ID" value="NZ_CP134050.1"/>
</dbReference>
<dbReference type="Proteomes" id="UP001256827">
    <property type="component" value="Chromosome"/>
</dbReference>
<dbReference type="EMBL" id="CP134050">
    <property type="protein sequence ID" value="WNC13529.1"/>
    <property type="molecule type" value="Genomic_DNA"/>
</dbReference>
<accession>A0ABY9T209</accession>
<proteinExistence type="predicted"/>
<sequence length="346" mass="39637">MQRRESMSFQKPQVKPTNIELSCTEIGGLWGVYFQEGMAVCFLTYLLHHLQDGQIVPLAEEALKISQERINKIKKFFLAENFPIPAGFSEADVNLTAPPLFHDTFTLSFIYMMNRLGMINYAFTASNNVRLDVLDFFTECIHTSTEMFGKAVRMMLEKGIYDRPPKMNYPNKIEFVQKASFIDGIIGLKRPLNAIELSEIFFNIERNYFSVILTLGFAQVMEDKKLKNIILRGKKISEQQIELFNSLLMEEELLGTVPISMEVTASTVSPFSDKFIMSMINVLNSVDILLISHALSVTMRADLSSHYAKIITDVMAFAKDTYDIMVERQWLEQPPLTTDREQLMKS</sequence>
<organism evidence="1 2">
    <name type="scientific">Brevibacillus brevis</name>
    <name type="common">Bacillus brevis</name>
    <dbReference type="NCBI Taxonomy" id="1393"/>
    <lineage>
        <taxon>Bacteria</taxon>
        <taxon>Bacillati</taxon>
        <taxon>Bacillota</taxon>
        <taxon>Bacilli</taxon>
        <taxon>Bacillales</taxon>
        <taxon>Paenibacillaceae</taxon>
        <taxon>Brevibacillus</taxon>
    </lineage>
</organism>
<gene>
    <name evidence="1" type="ORF">RGB73_22965</name>
</gene>
<dbReference type="Pfam" id="PF11553">
    <property type="entry name" value="DUF3231"/>
    <property type="match status" value="2"/>
</dbReference>
<name>A0ABY9T209_BREBE</name>
<protein>
    <submittedName>
        <fullName evidence="1">DUF3231 family protein</fullName>
    </submittedName>
</protein>